<comment type="pathway">
    <text evidence="6">Protein biosynthesis; polypeptide chain elongation.</text>
</comment>
<evidence type="ECO:0000256" key="6">
    <source>
        <dbReference type="HAMAP-Rule" id="MF_03061"/>
    </source>
</evidence>
<keyword evidence="4 6" id="KW-0648">Protein biosynthesis</keyword>
<accession>A0A976FG71</accession>
<dbReference type="GO" id="GO:0005739">
    <property type="term" value="C:mitochondrion"/>
    <property type="evidence" value="ECO:0007669"/>
    <property type="project" value="UniProtKB-SubCell"/>
</dbReference>
<feature type="binding site" evidence="6">
    <location>
        <begin position="188"/>
        <end position="191"/>
    </location>
    <ligand>
        <name>GTP</name>
        <dbReference type="ChEBI" id="CHEBI:37565"/>
    </ligand>
</feature>
<dbReference type="SUPFAM" id="SSF54980">
    <property type="entry name" value="EF-G C-terminal domain-like"/>
    <property type="match status" value="2"/>
</dbReference>
<dbReference type="Pfam" id="PF14492">
    <property type="entry name" value="EFG_III"/>
    <property type="match status" value="1"/>
</dbReference>
<dbReference type="SMART" id="SM00889">
    <property type="entry name" value="EFG_IV"/>
    <property type="match status" value="1"/>
</dbReference>
<dbReference type="NCBIfam" id="TIGR00231">
    <property type="entry name" value="small_GTP"/>
    <property type="match status" value="1"/>
</dbReference>
<dbReference type="InterPro" id="IPR047872">
    <property type="entry name" value="EFG_IV"/>
</dbReference>
<dbReference type="Pfam" id="PF00009">
    <property type="entry name" value="GTP_EFTU"/>
    <property type="match status" value="1"/>
</dbReference>
<dbReference type="OrthoDB" id="198619at2759"/>
<comment type="subcellular location">
    <subcellularLocation>
        <location evidence="6">Mitochondrion</location>
    </subcellularLocation>
</comment>
<dbReference type="CDD" id="cd01886">
    <property type="entry name" value="EF-G"/>
    <property type="match status" value="1"/>
</dbReference>
<dbReference type="NCBIfam" id="NF009381">
    <property type="entry name" value="PRK12740.1-5"/>
    <property type="match status" value="1"/>
</dbReference>
<dbReference type="FunFam" id="3.40.50.300:FF:001995">
    <property type="entry name" value="Elongation factor G, mitochondrial"/>
    <property type="match status" value="1"/>
</dbReference>
<dbReference type="GO" id="GO:0003746">
    <property type="term" value="F:translation elongation factor activity"/>
    <property type="evidence" value="ECO:0007669"/>
    <property type="project" value="UniProtKB-UniRule"/>
</dbReference>
<dbReference type="Gene3D" id="2.40.30.10">
    <property type="entry name" value="Translation factors"/>
    <property type="match status" value="1"/>
</dbReference>
<proteinExistence type="inferred from homology"/>
<evidence type="ECO:0000256" key="4">
    <source>
        <dbReference type="ARBA" id="ARBA00022917"/>
    </source>
</evidence>
<dbReference type="InterPro" id="IPR035647">
    <property type="entry name" value="EFG_III/V"/>
</dbReference>
<dbReference type="InterPro" id="IPR020568">
    <property type="entry name" value="Ribosomal_Su5_D2-typ_SF"/>
</dbReference>
<dbReference type="FunFam" id="3.30.70.240:FF:000001">
    <property type="entry name" value="Elongation factor G"/>
    <property type="match status" value="1"/>
</dbReference>
<evidence type="ECO:0000313" key="8">
    <source>
        <dbReference type="EMBL" id="TDH66187.1"/>
    </source>
</evidence>
<comment type="function">
    <text evidence="6">Mitochondrial GTPase that catalyzes the GTP-dependent ribosomal translocation step during translation elongation. During this step, the ribosome changes from the pre-translocational (PRE) to the post-translocational (POST) state as the newly formed A-site-bound peptidyl-tRNA and P-site-bound deacylated tRNA move to the P and E sites, respectively. Catalyzes the coordinated movement of the two tRNA molecules, the mRNA and conformational changes in the ribosome.</text>
</comment>
<dbReference type="InterPro" id="IPR014721">
    <property type="entry name" value="Ribsml_uS5_D2-typ_fold_subgr"/>
</dbReference>
<keyword evidence="6" id="KW-0496">Mitochondrion</keyword>
<evidence type="ECO:0000256" key="1">
    <source>
        <dbReference type="ARBA" id="ARBA00005870"/>
    </source>
</evidence>
<dbReference type="CDD" id="cd01434">
    <property type="entry name" value="EFG_mtEFG1_IV"/>
    <property type="match status" value="1"/>
</dbReference>
<comment type="similarity">
    <text evidence="1">Belongs to the TRAFAC class translation factor GTPase superfamily. Classic translation factor GTPase family. EF-G/EF-2 subfamily.</text>
</comment>
<dbReference type="InterPro" id="IPR041095">
    <property type="entry name" value="EFG_II"/>
</dbReference>
<dbReference type="GO" id="GO:0070125">
    <property type="term" value="P:mitochondrial translational elongation"/>
    <property type="evidence" value="ECO:0007669"/>
    <property type="project" value="UniProtKB-UniRule"/>
</dbReference>
<feature type="binding site" evidence="6">
    <location>
        <begin position="134"/>
        <end position="138"/>
    </location>
    <ligand>
        <name>GTP</name>
        <dbReference type="ChEBI" id="CHEBI:37565"/>
    </ligand>
</feature>
<gene>
    <name evidence="8" type="ORF">CCR75_004905</name>
</gene>
<name>A0A976FG71_BRELC</name>
<dbReference type="InterPro" id="IPR005225">
    <property type="entry name" value="Small_GTP-bd"/>
</dbReference>
<dbReference type="SMART" id="SM00838">
    <property type="entry name" value="EFG_C"/>
    <property type="match status" value="1"/>
</dbReference>
<dbReference type="InterPro" id="IPR009022">
    <property type="entry name" value="EFG_III"/>
</dbReference>
<dbReference type="SUPFAM" id="SSF50447">
    <property type="entry name" value="Translation proteins"/>
    <property type="match status" value="1"/>
</dbReference>
<dbReference type="Pfam" id="PF03144">
    <property type="entry name" value="GTP_EFTU_D2"/>
    <property type="match status" value="1"/>
</dbReference>
<dbReference type="GeneID" id="94348662"/>
<dbReference type="InterPro" id="IPR000795">
    <property type="entry name" value="T_Tr_GTP-bd_dom"/>
</dbReference>
<dbReference type="InterPro" id="IPR027417">
    <property type="entry name" value="P-loop_NTPase"/>
</dbReference>
<keyword evidence="2 6" id="KW-0547">Nucleotide-binding</keyword>
<comment type="similarity">
    <text evidence="6">Belongs to the GTP-binding elongation factor family. EF-G/EF-2 subfamily.</text>
</comment>
<reference evidence="8 9" key="1">
    <citation type="journal article" date="2021" name="Genome Biol.">
        <title>AFLAP: assembly-free linkage analysis pipeline using k-mers from genome sequencing data.</title>
        <authorList>
            <person name="Fletcher K."/>
            <person name="Zhang L."/>
            <person name="Gil J."/>
            <person name="Han R."/>
            <person name="Cavanaugh K."/>
            <person name="Michelmore R."/>
        </authorList>
    </citation>
    <scope>NUCLEOTIDE SEQUENCE [LARGE SCALE GENOMIC DNA]</scope>
    <source>
        <strain evidence="8 9">SF5</strain>
    </source>
</reference>
<dbReference type="Gene3D" id="3.30.70.870">
    <property type="entry name" value="Elongation Factor G (Translational Gtpase), domain 3"/>
    <property type="match status" value="1"/>
</dbReference>
<dbReference type="PANTHER" id="PTHR43636">
    <property type="entry name" value="ELONGATION FACTOR G, MITOCHONDRIAL"/>
    <property type="match status" value="1"/>
</dbReference>
<evidence type="ECO:0000256" key="5">
    <source>
        <dbReference type="ARBA" id="ARBA00023134"/>
    </source>
</evidence>
<dbReference type="Pfam" id="PF03764">
    <property type="entry name" value="EFG_IV"/>
    <property type="match status" value="1"/>
</dbReference>
<keyword evidence="3 6" id="KW-0251">Elongation factor</keyword>
<dbReference type="Proteomes" id="UP000294530">
    <property type="component" value="Unassembled WGS sequence"/>
</dbReference>
<feature type="domain" description="Tr-type G" evidence="7">
    <location>
        <begin position="58"/>
        <end position="336"/>
    </location>
</feature>
<dbReference type="GO" id="GO:0003924">
    <property type="term" value="F:GTPase activity"/>
    <property type="evidence" value="ECO:0007669"/>
    <property type="project" value="UniProtKB-UniRule"/>
</dbReference>
<dbReference type="SUPFAM" id="SSF52540">
    <property type="entry name" value="P-loop containing nucleoside triphosphate hydrolases"/>
    <property type="match status" value="1"/>
</dbReference>
<dbReference type="Gene3D" id="3.40.50.300">
    <property type="entry name" value="P-loop containing nucleotide triphosphate hydrolases"/>
    <property type="match status" value="1"/>
</dbReference>
<dbReference type="InterPro" id="IPR000640">
    <property type="entry name" value="EFG_V-like"/>
</dbReference>
<dbReference type="SUPFAM" id="SSF54211">
    <property type="entry name" value="Ribosomal protein S5 domain 2-like"/>
    <property type="match status" value="1"/>
</dbReference>
<dbReference type="GO" id="GO:0005525">
    <property type="term" value="F:GTP binding"/>
    <property type="evidence" value="ECO:0007669"/>
    <property type="project" value="UniProtKB-UniRule"/>
</dbReference>
<dbReference type="Gene3D" id="3.30.70.240">
    <property type="match status" value="1"/>
</dbReference>
<dbReference type="NCBIfam" id="TIGR00484">
    <property type="entry name" value="EF-G"/>
    <property type="match status" value="1"/>
</dbReference>
<dbReference type="Pfam" id="PF00679">
    <property type="entry name" value="EFG_C"/>
    <property type="match status" value="1"/>
</dbReference>
<dbReference type="InterPro" id="IPR004540">
    <property type="entry name" value="Transl_elong_EFG/EF2"/>
</dbReference>
<evidence type="ECO:0000313" key="9">
    <source>
        <dbReference type="Proteomes" id="UP000294530"/>
    </source>
</evidence>
<dbReference type="PRINTS" id="PR00315">
    <property type="entry name" value="ELONGATNFCT"/>
</dbReference>
<evidence type="ECO:0000259" key="7">
    <source>
        <dbReference type="PROSITE" id="PS51722"/>
    </source>
</evidence>
<dbReference type="FunFam" id="3.30.70.870:FF:000001">
    <property type="entry name" value="Elongation factor G"/>
    <property type="match status" value="1"/>
</dbReference>
<dbReference type="InterPro" id="IPR004161">
    <property type="entry name" value="EFTu-like_2"/>
</dbReference>
<comment type="caution">
    <text evidence="8">The sequence shown here is derived from an EMBL/GenBank/DDBJ whole genome shotgun (WGS) entry which is preliminary data.</text>
</comment>
<dbReference type="PROSITE" id="PS00301">
    <property type="entry name" value="G_TR_1"/>
    <property type="match status" value="1"/>
</dbReference>
<dbReference type="HAMAP" id="MF_00054_B">
    <property type="entry name" value="EF_G_EF_2_B"/>
    <property type="match status" value="1"/>
</dbReference>
<dbReference type="InterPro" id="IPR031157">
    <property type="entry name" value="G_TR_CS"/>
</dbReference>
<sequence length="762" mass="84774">MHWLQLSRAAAGLQRRNHYTRQLRLTSSLLTRNFSASVVVADAPPFAPGFPVPEGYMHNLRNIGISAHIDSGKTTLTERILFYTGRINAIHDVRGKDGVGAKMDSMELEREKGITIQSAATYCSWKDSNINIIDTPGHVDFTIEVERALRVLDGGVLVLCGVSGVQSQSLTVDKQMKRYGVPRIAFINKLDRMGANPWKVINDLRLQLKLNAWALQVPIGAENDLEGVVDLLTMKALRNQGENGESIEISDDLPATTRSLAEAKRLELIEALADVDDDIAELFLMEEEPTVEQLQAAIRRATIGHKFVPVMMGSAFKNRGVQPMLDGVVSYLPSPSEIANYALDQSNREARVSVPCSPAAPLLALAFKLEEGKFGQLTYMRVYSGTLKRGGFIYNMSDMKRIKVPRLVKMHSNEMEEVEEAGAGEVVAMFGVECASMDTFSDTNQGKFTLTSLHVPEPVMSLAVTPKNKQQVGNFSKALNRFQKEDPTFRVRVDIDSNETIISGMGELHLQIYVERMKREYSVDVETGAPQVNYRETIRRRCEFNYLHKKQSGGSGQYARVVGYIEPITEEELLELEKEGNTSTVLFQNAIIGNAIPPEYIAACEKGVKDAIQKGWLIGHPVQRMRVVVNDGQSHSVDSSELAFRTAMVLAIRQAFMKAEPCILEPVMAVEVEVPNEYQGTAIAEVNRRRGLINSSDADDMHTVIKCDVPLQNMFGFSTDLRSSTQGKGEFTMEYKTHGIVVRDMQEKLVSAYEKAQAMKNK</sequence>
<dbReference type="AlphaFoldDB" id="A0A976FG71"/>
<organism evidence="8 9">
    <name type="scientific">Bremia lactucae</name>
    <name type="common">Lettuce downy mildew</name>
    <dbReference type="NCBI Taxonomy" id="4779"/>
    <lineage>
        <taxon>Eukaryota</taxon>
        <taxon>Sar</taxon>
        <taxon>Stramenopiles</taxon>
        <taxon>Oomycota</taxon>
        <taxon>Peronosporomycetes</taxon>
        <taxon>Peronosporales</taxon>
        <taxon>Peronosporaceae</taxon>
        <taxon>Bremia</taxon>
    </lineage>
</organism>
<dbReference type="EMBL" id="SHOA02000008">
    <property type="protein sequence ID" value="TDH66187.1"/>
    <property type="molecule type" value="Genomic_DNA"/>
</dbReference>
<dbReference type="FunFam" id="2.40.30.10:FF:000022">
    <property type="entry name" value="Elongation factor G, mitochondrial"/>
    <property type="match status" value="1"/>
</dbReference>
<dbReference type="CDD" id="cd16262">
    <property type="entry name" value="EFG_III"/>
    <property type="match status" value="1"/>
</dbReference>
<keyword evidence="5 6" id="KW-0342">GTP-binding</keyword>
<dbReference type="FunFam" id="3.30.230.10:FF:000003">
    <property type="entry name" value="Elongation factor G"/>
    <property type="match status" value="1"/>
</dbReference>
<dbReference type="RefSeq" id="XP_067815686.1">
    <property type="nucleotide sequence ID" value="XM_067962991.1"/>
</dbReference>
<dbReference type="PROSITE" id="PS51722">
    <property type="entry name" value="G_TR_2"/>
    <property type="match status" value="1"/>
</dbReference>
<dbReference type="InterPro" id="IPR005517">
    <property type="entry name" value="Transl_elong_EFG/EF2_IV"/>
</dbReference>
<evidence type="ECO:0000256" key="3">
    <source>
        <dbReference type="ARBA" id="ARBA00022768"/>
    </source>
</evidence>
<dbReference type="Gene3D" id="3.30.230.10">
    <property type="match status" value="1"/>
</dbReference>
<dbReference type="InterPro" id="IPR009000">
    <property type="entry name" value="Transl_B-barrel_sf"/>
</dbReference>
<dbReference type="KEGG" id="blac:94348662"/>
<dbReference type="PANTHER" id="PTHR43636:SF2">
    <property type="entry name" value="ELONGATION FACTOR G, MITOCHONDRIAL"/>
    <property type="match status" value="1"/>
</dbReference>
<protein>
    <recommendedName>
        <fullName evidence="6">Elongation factor G, mitochondrial</fullName>
        <shortName evidence="6">EF-Gmt</shortName>
    </recommendedName>
    <alternativeName>
        <fullName evidence="6">Elongation factor G 1, mitochondrial</fullName>
        <shortName evidence="6">mEF-G 1</shortName>
    </alternativeName>
    <alternativeName>
        <fullName evidence="6">Elongation factor G1</fullName>
    </alternativeName>
</protein>
<feature type="binding site" evidence="6">
    <location>
        <begin position="67"/>
        <end position="74"/>
    </location>
    <ligand>
        <name>GTP</name>
        <dbReference type="ChEBI" id="CHEBI:37565"/>
    </ligand>
</feature>
<keyword evidence="9" id="KW-1185">Reference proteome</keyword>
<evidence type="ECO:0000256" key="2">
    <source>
        <dbReference type="ARBA" id="ARBA00022741"/>
    </source>
</evidence>